<accession>A0A5J5SPC9</accession>
<dbReference type="Proteomes" id="UP000327439">
    <property type="component" value="Chromosome D01"/>
</dbReference>
<keyword evidence="2" id="KW-1185">Reference proteome</keyword>
<name>A0A5J5SPC9_GOSBA</name>
<evidence type="ECO:0000313" key="1">
    <source>
        <dbReference type="EMBL" id="KAB2044728.1"/>
    </source>
</evidence>
<proteinExistence type="predicted"/>
<evidence type="ECO:0000313" key="2">
    <source>
        <dbReference type="Proteomes" id="UP000327439"/>
    </source>
</evidence>
<gene>
    <name evidence="1" type="ORF">ES319_D01G110300v1</name>
</gene>
<dbReference type="EMBL" id="CM018215">
    <property type="protein sequence ID" value="KAB2044728.1"/>
    <property type="molecule type" value="Genomic_DNA"/>
</dbReference>
<dbReference type="AlphaFoldDB" id="A0A5J5SPC9"/>
<protein>
    <submittedName>
        <fullName evidence="1">Uncharacterized protein</fullName>
    </submittedName>
</protein>
<organism evidence="1 2">
    <name type="scientific">Gossypium barbadense</name>
    <name type="common">Sea Island cotton</name>
    <name type="synonym">Hibiscus barbadensis</name>
    <dbReference type="NCBI Taxonomy" id="3634"/>
    <lineage>
        <taxon>Eukaryota</taxon>
        <taxon>Viridiplantae</taxon>
        <taxon>Streptophyta</taxon>
        <taxon>Embryophyta</taxon>
        <taxon>Tracheophyta</taxon>
        <taxon>Spermatophyta</taxon>
        <taxon>Magnoliopsida</taxon>
        <taxon>eudicotyledons</taxon>
        <taxon>Gunneridae</taxon>
        <taxon>Pentapetalae</taxon>
        <taxon>rosids</taxon>
        <taxon>malvids</taxon>
        <taxon>Malvales</taxon>
        <taxon>Malvaceae</taxon>
        <taxon>Malvoideae</taxon>
        <taxon>Gossypium</taxon>
    </lineage>
</organism>
<sequence length="87" mass="9483">MNVEPSLFSFRHFHSSLLNVSPSLPTIDLLSAISPFPISPLPPIKILKPVPSPLFFPIRKSTFTSTNLPPPIHLRSSTAPLNSGIRG</sequence>
<reference evidence="2" key="1">
    <citation type="journal article" date="2020" name="Nat. Genet.">
        <title>Genomic diversifications of five Gossypium allopolyploid species and their impact on cotton improvement.</title>
        <authorList>
            <person name="Chen Z.J."/>
            <person name="Sreedasyam A."/>
            <person name="Ando A."/>
            <person name="Song Q."/>
            <person name="De Santiago L.M."/>
            <person name="Hulse-Kemp A.M."/>
            <person name="Ding M."/>
            <person name="Ye W."/>
            <person name="Kirkbride R.C."/>
            <person name="Jenkins J."/>
            <person name="Plott C."/>
            <person name="Lovell J."/>
            <person name="Lin Y.M."/>
            <person name="Vaughn R."/>
            <person name="Liu B."/>
            <person name="Simpson S."/>
            <person name="Scheffler B.E."/>
            <person name="Wen L."/>
            <person name="Saski C.A."/>
            <person name="Grover C.E."/>
            <person name="Hu G."/>
            <person name="Conover J.L."/>
            <person name="Carlson J.W."/>
            <person name="Shu S."/>
            <person name="Boston L.B."/>
            <person name="Williams M."/>
            <person name="Peterson D.G."/>
            <person name="McGee K."/>
            <person name="Jones D.C."/>
            <person name="Wendel J.F."/>
            <person name="Stelly D.M."/>
            <person name="Grimwood J."/>
            <person name="Schmutz J."/>
        </authorList>
    </citation>
    <scope>NUCLEOTIDE SEQUENCE [LARGE SCALE GENOMIC DNA]</scope>
    <source>
        <strain evidence="2">cv. 3-79</strain>
    </source>
</reference>